<organism evidence="9 10">
    <name type="scientific">Thamnidium elegans</name>
    <dbReference type="NCBI Taxonomy" id="101142"/>
    <lineage>
        <taxon>Eukaryota</taxon>
        <taxon>Fungi</taxon>
        <taxon>Fungi incertae sedis</taxon>
        <taxon>Mucoromycota</taxon>
        <taxon>Mucoromycotina</taxon>
        <taxon>Mucoromycetes</taxon>
        <taxon>Mucorales</taxon>
        <taxon>Mucorineae</taxon>
        <taxon>Mucoraceae</taxon>
        <taxon>Thamnidium</taxon>
    </lineage>
</organism>
<keyword evidence="6" id="KW-0378">Hydrolase</keyword>
<comment type="caution">
    <text evidence="9">The sequence shown here is derived from an EMBL/GenBank/DDBJ whole genome shotgun (WGS) entry which is preliminary data.</text>
</comment>
<protein>
    <recommendedName>
        <fullName evidence="8">DDE Tnp4 domain-containing protein</fullName>
    </recommendedName>
</protein>
<proteinExistence type="inferred from homology"/>
<keyword evidence="7" id="KW-0539">Nucleus</keyword>
<evidence type="ECO:0000256" key="3">
    <source>
        <dbReference type="ARBA" id="ARBA00006958"/>
    </source>
</evidence>
<feature type="domain" description="DDE Tnp4" evidence="8">
    <location>
        <begin position="13"/>
        <end position="97"/>
    </location>
</feature>
<dbReference type="AlphaFoldDB" id="A0A8H7VUW1"/>
<sequence>MDRDLYNVLEKSRNLFFPSDGYILTDSAYPLSHHVIVPYPSTETTGNSPNAIAKRKFNKVHSSARMSIERAFELLSARWRFIDICQIITAATCILHNLRINIDGPDFDIEEEIVSNGGEDENEDIIRTRKDELNRWFNP</sequence>
<dbReference type="GO" id="GO:0004518">
    <property type="term" value="F:nuclease activity"/>
    <property type="evidence" value="ECO:0007669"/>
    <property type="project" value="UniProtKB-KW"/>
</dbReference>
<dbReference type="Proteomes" id="UP000613177">
    <property type="component" value="Unassembled WGS sequence"/>
</dbReference>
<dbReference type="EMBL" id="JAEPRE010000033">
    <property type="protein sequence ID" value="KAG2235386.1"/>
    <property type="molecule type" value="Genomic_DNA"/>
</dbReference>
<evidence type="ECO:0000256" key="2">
    <source>
        <dbReference type="ARBA" id="ARBA00004123"/>
    </source>
</evidence>
<comment type="similarity">
    <text evidence="3">Belongs to the HARBI1 family.</text>
</comment>
<evidence type="ECO:0000256" key="6">
    <source>
        <dbReference type="ARBA" id="ARBA00022801"/>
    </source>
</evidence>
<dbReference type="GO" id="GO:0046872">
    <property type="term" value="F:metal ion binding"/>
    <property type="evidence" value="ECO:0007669"/>
    <property type="project" value="UniProtKB-KW"/>
</dbReference>
<reference evidence="9" key="1">
    <citation type="submission" date="2021-01" db="EMBL/GenBank/DDBJ databases">
        <title>Metabolic potential, ecology and presence of endohyphal bacteria is reflected in genomic diversity of Mucoromycotina.</title>
        <authorList>
            <person name="Muszewska A."/>
            <person name="Okrasinska A."/>
            <person name="Steczkiewicz K."/>
            <person name="Drgas O."/>
            <person name="Orlowska M."/>
            <person name="Perlinska-Lenart U."/>
            <person name="Aleksandrzak-Piekarczyk T."/>
            <person name="Szatraj K."/>
            <person name="Zielenkiewicz U."/>
            <person name="Pilsyk S."/>
            <person name="Malc E."/>
            <person name="Mieczkowski P."/>
            <person name="Kruszewska J.S."/>
            <person name="Biernat P."/>
            <person name="Pawlowska J."/>
        </authorList>
    </citation>
    <scope>NUCLEOTIDE SEQUENCE</scope>
    <source>
        <strain evidence="9">WA0000018081</strain>
    </source>
</reference>
<dbReference type="InterPro" id="IPR027806">
    <property type="entry name" value="HARBI1_dom"/>
</dbReference>
<evidence type="ECO:0000256" key="1">
    <source>
        <dbReference type="ARBA" id="ARBA00001968"/>
    </source>
</evidence>
<dbReference type="InterPro" id="IPR045249">
    <property type="entry name" value="HARBI1-like"/>
</dbReference>
<dbReference type="GO" id="GO:0005634">
    <property type="term" value="C:nucleus"/>
    <property type="evidence" value="ECO:0007669"/>
    <property type="project" value="UniProtKB-SubCell"/>
</dbReference>
<comment type="cofactor">
    <cofactor evidence="1">
        <name>a divalent metal cation</name>
        <dbReference type="ChEBI" id="CHEBI:60240"/>
    </cofactor>
</comment>
<dbReference type="GO" id="GO:0016787">
    <property type="term" value="F:hydrolase activity"/>
    <property type="evidence" value="ECO:0007669"/>
    <property type="project" value="UniProtKB-KW"/>
</dbReference>
<evidence type="ECO:0000259" key="8">
    <source>
        <dbReference type="Pfam" id="PF13359"/>
    </source>
</evidence>
<dbReference type="Pfam" id="PF13359">
    <property type="entry name" value="DDE_Tnp_4"/>
    <property type="match status" value="1"/>
</dbReference>
<evidence type="ECO:0000256" key="7">
    <source>
        <dbReference type="ARBA" id="ARBA00023242"/>
    </source>
</evidence>
<keyword evidence="5" id="KW-0479">Metal-binding</keyword>
<comment type="subcellular location">
    <subcellularLocation>
        <location evidence="2">Nucleus</location>
    </subcellularLocation>
</comment>
<evidence type="ECO:0000256" key="5">
    <source>
        <dbReference type="ARBA" id="ARBA00022723"/>
    </source>
</evidence>
<keyword evidence="10" id="KW-1185">Reference proteome</keyword>
<gene>
    <name evidence="9" type="ORF">INT48_005736</name>
</gene>
<dbReference type="PANTHER" id="PTHR22930">
    <property type="match status" value="1"/>
</dbReference>
<evidence type="ECO:0000313" key="10">
    <source>
        <dbReference type="Proteomes" id="UP000613177"/>
    </source>
</evidence>
<keyword evidence="4" id="KW-0540">Nuclease</keyword>
<evidence type="ECO:0000256" key="4">
    <source>
        <dbReference type="ARBA" id="ARBA00022722"/>
    </source>
</evidence>
<evidence type="ECO:0000313" key="9">
    <source>
        <dbReference type="EMBL" id="KAG2235386.1"/>
    </source>
</evidence>
<accession>A0A8H7VUW1</accession>
<name>A0A8H7VUW1_9FUNG</name>
<dbReference type="PANTHER" id="PTHR22930:SF85">
    <property type="entry name" value="GH03217P-RELATED"/>
    <property type="match status" value="1"/>
</dbReference>